<keyword evidence="3" id="KW-0963">Cytoplasm</keyword>
<keyword evidence="5" id="KW-1185">Reference proteome</keyword>
<dbReference type="GO" id="GO:0043590">
    <property type="term" value="C:bacterial nucleoid"/>
    <property type="evidence" value="ECO:0007669"/>
    <property type="project" value="TreeGrafter"/>
</dbReference>
<gene>
    <name evidence="4" type="ORF">soil367_11975</name>
</gene>
<comment type="similarity">
    <text evidence="2">Belongs to the YejK family.</text>
</comment>
<sequence length="341" mass="37903">MALHYFRILYASQGGPEQPVTTKAGPTLREPGGDYEGMHKQLKRVFNAKPGKRYGRFSTDLGDAPVQAWLKDYLEEKQSFESLTDKLLAQWGELLGTVDLDYQGAIAIAHEQLAEGQVLYIWGLETDASLFLDNRLSLDQGETLSLSRLNLAARIEVDDWLAAEPAQNYITLVQARGTGDLGERFAQLAGFESSVDVDKETQTFLDAVEAFAREGDAGKAQAVRTRAYEFCKDQGAAGEPVPLEALSGYLDEENPERFTEFVSQAQSLPAQTVLHPDQRKVRKLVRISGTGNGLSVSFSSDLMNQAVYYDRNQGQLTITKVPKALREQLDRYLERGQEDNT</sequence>
<evidence type="ECO:0000256" key="2">
    <source>
        <dbReference type="ARBA" id="ARBA00009035"/>
    </source>
</evidence>
<accession>A0A4P7XHS5</accession>
<evidence type="ECO:0000313" key="4">
    <source>
        <dbReference type="EMBL" id="QCF26591.1"/>
    </source>
</evidence>
<dbReference type="KEGG" id="hmi:soil367_11975"/>
<evidence type="ECO:0000256" key="1">
    <source>
        <dbReference type="ARBA" id="ARBA00004453"/>
    </source>
</evidence>
<organism evidence="4 5">
    <name type="scientific">Hydrocarboniclastica marina</name>
    <dbReference type="NCBI Taxonomy" id="2259620"/>
    <lineage>
        <taxon>Bacteria</taxon>
        <taxon>Pseudomonadati</taxon>
        <taxon>Pseudomonadota</taxon>
        <taxon>Gammaproteobacteria</taxon>
        <taxon>Alteromonadales</taxon>
        <taxon>Alteromonadaceae</taxon>
        <taxon>Hydrocarboniclastica</taxon>
    </lineage>
</organism>
<dbReference type="GO" id="GO:0003727">
    <property type="term" value="F:single-stranded RNA binding"/>
    <property type="evidence" value="ECO:0007669"/>
    <property type="project" value="TreeGrafter"/>
</dbReference>
<dbReference type="PANTHER" id="PTHR38772">
    <property type="match status" value="1"/>
</dbReference>
<dbReference type="InterPro" id="IPR007358">
    <property type="entry name" value="Nucleoid_associated_NdpA"/>
</dbReference>
<dbReference type="Proteomes" id="UP000298049">
    <property type="component" value="Chromosome"/>
</dbReference>
<proteinExistence type="inferred from homology"/>
<dbReference type="PANTHER" id="PTHR38772:SF1">
    <property type="entry name" value="NUCLEOID-ASSOCIATED PROTEIN YEJK"/>
    <property type="match status" value="1"/>
</dbReference>
<evidence type="ECO:0000313" key="5">
    <source>
        <dbReference type="Proteomes" id="UP000298049"/>
    </source>
</evidence>
<dbReference type="Pfam" id="PF04245">
    <property type="entry name" value="NA37"/>
    <property type="match status" value="1"/>
</dbReference>
<dbReference type="AlphaFoldDB" id="A0A4P7XHS5"/>
<dbReference type="OrthoDB" id="9131762at2"/>
<protein>
    <submittedName>
        <fullName evidence="4">Nucleoid-associated protein</fullName>
    </submittedName>
</protein>
<comment type="subcellular location">
    <subcellularLocation>
        <location evidence="1">Cytoplasm</location>
        <location evidence="1">Nucleoid</location>
    </subcellularLocation>
</comment>
<dbReference type="RefSeq" id="WP_136549298.1">
    <property type="nucleotide sequence ID" value="NZ_CP031093.1"/>
</dbReference>
<evidence type="ECO:0000256" key="3">
    <source>
        <dbReference type="ARBA" id="ARBA00022490"/>
    </source>
</evidence>
<name>A0A4P7XHS5_9ALTE</name>
<reference evidence="4 5" key="1">
    <citation type="submission" date="2018-07" db="EMBL/GenBank/DDBJ databases">
        <title>Marsedoiliclastica nanhaica gen. nov. sp. nov., a novel marine hydrocarbonoclastic bacterium isolated from an in-situ enriched hydrocarbon-degrading consortium in deep-sea sediment.</title>
        <authorList>
            <person name="Dong C."/>
            <person name="Ma T."/>
            <person name="Liu R."/>
            <person name="Shao Z."/>
        </authorList>
    </citation>
    <scope>NUCLEOTIDE SEQUENCE [LARGE SCALE GENOMIC DNA]</scope>
    <source>
        <strain evidence="5">soil36-7</strain>
    </source>
</reference>
<dbReference type="GO" id="GO:0003690">
    <property type="term" value="F:double-stranded DNA binding"/>
    <property type="evidence" value="ECO:0007669"/>
    <property type="project" value="TreeGrafter"/>
</dbReference>
<dbReference type="EMBL" id="CP031093">
    <property type="protein sequence ID" value="QCF26591.1"/>
    <property type="molecule type" value="Genomic_DNA"/>
</dbReference>